<name>A0A9K3IYL1_HELAN</name>
<reference evidence="2" key="1">
    <citation type="journal article" date="2017" name="Nature">
        <title>The sunflower genome provides insights into oil metabolism, flowering and Asterid evolution.</title>
        <authorList>
            <person name="Badouin H."/>
            <person name="Gouzy J."/>
            <person name="Grassa C.J."/>
            <person name="Murat F."/>
            <person name="Staton S.E."/>
            <person name="Cottret L."/>
            <person name="Lelandais-Briere C."/>
            <person name="Owens G.L."/>
            <person name="Carrere S."/>
            <person name="Mayjonade B."/>
            <person name="Legrand L."/>
            <person name="Gill N."/>
            <person name="Kane N.C."/>
            <person name="Bowers J.E."/>
            <person name="Hubner S."/>
            <person name="Bellec A."/>
            <person name="Berard A."/>
            <person name="Berges H."/>
            <person name="Blanchet N."/>
            <person name="Boniface M.C."/>
            <person name="Brunel D."/>
            <person name="Catrice O."/>
            <person name="Chaidir N."/>
            <person name="Claudel C."/>
            <person name="Donnadieu C."/>
            <person name="Faraut T."/>
            <person name="Fievet G."/>
            <person name="Helmstetter N."/>
            <person name="King M."/>
            <person name="Knapp S.J."/>
            <person name="Lai Z."/>
            <person name="Le Paslier M.C."/>
            <person name="Lippi Y."/>
            <person name="Lorenzon L."/>
            <person name="Mandel J.R."/>
            <person name="Marage G."/>
            <person name="Marchand G."/>
            <person name="Marquand E."/>
            <person name="Bret-Mestries E."/>
            <person name="Morien E."/>
            <person name="Nambeesan S."/>
            <person name="Nguyen T."/>
            <person name="Pegot-Espagnet P."/>
            <person name="Pouilly N."/>
            <person name="Raftis F."/>
            <person name="Sallet E."/>
            <person name="Schiex T."/>
            <person name="Thomas J."/>
            <person name="Vandecasteele C."/>
            <person name="Vares D."/>
            <person name="Vear F."/>
            <person name="Vautrin S."/>
            <person name="Crespi M."/>
            <person name="Mangin B."/>
            <person name="Burke J.M."/>
            <person name="Salse J."/>
            <person name="Munos S."/>
            <person name="Vincourt P."/>
            <person name="Rieseberg L.H."/>
            <person name="Langlade N.B."/>
        </authorList>
    </citation>
    <scope>NUCLEOTIDE SEQUENCE</scope>
    <source>
        <tissue evidence="2">Leaves</tissue>
    </source>
</reference>
<dbReference type="Proteomes" id="UP000215914">
    <property type="component" value="Unassembled WGS sequence"/>
</dbReference>
<accession>A0A9K3IYL1</accession>
<proteinExistence type="predicted"/>
<dbReference type="Gramene" id="mRNA:HanXRQr2_Chr05g0205801">
    <property type="protein sequence ID" value="CDS:HanXRQr2_Chr05g0205801.1"/>
    <property type="gene ID" value="HanXRQr2_Chr05g0205801"/>
</dbReference>
<feature type="region of interest" description="Disordered" evidence="1">
    <location>
        <begin position="1"/>
        <end position="129"/>
    </location>
</feature>
<feature type="compositionally biased region" description="Basic residues" evidence="1">
    <location>
        <begin position="80"/>
        <end position="104"/>
    </location>
</feature>
<feature type="compositionally biased region" description="Low complexity" evidence="1">
    <location>
        <begin position="13"/>
        <end position="27"/>
    </location>
</feature>
<evidence type="ECO:0000313" key="3">
    <source>
        <dbReference type="Proteomes" id="UP000215914"/>
    </source>
</evidence>
<reference evidence="2" key="2">
    <citation type="submission" date="2020-06" db="EMBL/GenBank/DDBJ databases">
        <title>Helianthus annuus Genome sequencing and assembly Release 2.</title>
        <authorList>
            <person name="Gouzy J."/>
            <person name="Langlade N."/>
            <person name="Munos S."/>
        </authorList>
    </citation>
    <scope>NUCLEOTIDE SEQUENCE</scope>
    <source>
        <tissue evidence="2">Leaves</tissue>
    </source>
</reference>
<dbReference type="EMBL" id="MNCJ02000320">
    <property type="protein sequence ID" value="KAF5805155.1"/>
    <property type="molecule type" value="Genomic_DNA"/>
</dbReference>
<dbReference type="AlphaFoldDB" id="A0A9K3IYL1"/>
<protein>
    <submittedName>
        <fullName evidence="2">Uncharacterized protein</fullName>
    </submittedName>
</protein>
<gene>
    <name evidence="2" type="ORF">HanXRQr2_Chr05g0205801</name>
</gene>
<organism evidence="2 3">
    <name type="scientific">Helianthus annuus</name>
    <name type="common">Common sunflower</name>
    <dbReference type="NCBI Taxonomy" id="4232"/>
    <lineage>
        <taxon>Eukaryota</taxon>
        <taxon>Viridiplantae</taxon>
        <taxon>Streptophyta</taxon>
        <taxon>Embryophyta</taxon>
        <taxon>Tracheophyta</taxon>
        <taxon>Spermatophyta</taxon>
        <taxon>Magnoliopsida</taxon>
        <taxon>eudicotyledons</taxon>
        <taxon>Gunneridae</taxon>
        <taxon>Pentapetalae</taxon>
        <taxon>asterids</taxon>
        <taxon>campanulids</taxon>
        <taxon>Asterales</taxon>
        <taxon>Asteraceae</taxon>
        <taxon>Asteroideae</taxon>
        <taxon>Heliantheae alliance</taxon>
        <taxon>Heliantheae</taxon>
        <taxon>Helianthus</taxon>
    </lineage>
</organism>
<keyword evidence="3" id="KW-1185">Reference proteome</keyword>
<evidence type="ECO:0000256" key="1">
    <source>
        <dbReference type="SAM" id="MobiDB-lite"/>
    </source>
</evidence>
<comment type="caution">
    <text evidence="2">The sequence shown here is derived from an EMBL/GenBank/DDBJ whole genome shotgun (WGS) entry which is preliminary data.</text>
</comment>
<evidence type="ECO:0000313" key="2">
    <source>
        <dbReference type="EMBL" id="KAF5805155.1"/>
    </source>
</evidence>
<sequence length="129" mass="14225">MHALVNPASTDGNPRAAASSNSPAVAREASYNHLTSPPPSAPTRQRNQSHDRTPGPHTRYKTTPLDPHQSQSDVRDPARARHKQPHHTSHTRRSAVARDHTRHSGKPDRLHSVRTRVPTVSPEGVVTSW</sequence>